<dbReference type="Proteomes" id="UP000194761">
    <property type="component" value="Unassembled WGS sequence"/>
</dbReference>
<feature type="region of interest" description="Disordered" evidence="1">
    <location>
        <begin position="76"/>
        <end position="124"/>
    </location>
</feature>
<comment type="caution">
    <text evidence="3">The sequence shown here is derived from an EMBL/GenBank/DDBJ whole genome shotgun (WGS) entry which is preliminary data.</text>
</comment>
<feature type="chain" id="PRO_5038991782" description="Peptidase M15A C-terminal domain-containing protein" evidence="2">
    <location>
        <begin position="30"/>
        <end position="258"/>
    </location>
</feature>
<dbReference type="EMBL" id="NGFP01000453">
    <property type="protein sequence ID" value="OUC77558.1"/>
    <property type="molecule type" value="Genomic_DNA"/>
</dbReference>
<gene>
    <name evidence="3" type="ORF">CA984_43455</name>
</gene>
<accession>A0A243QAB8</accession>
<sequence length="258" mass="27505">MGTRPCKQRRARLTAGALLALQISLIAPAAHDAAAADAPRSSTAVTAPAPASAIRPAGARTAVTGTYDADVLATARSPYRQASAPRAETATRTGTKTKTKTKTETKAETEAGTTSRTEAAATSSHPIQPIRIGHLQATQQLRKAGLRWKSSGGCTNRRVRTCTSLEAVRAATVTDVIALKQRSGCPVVVTGGTEVGHAPGRYSHHRGYKLDIKPNDCINRYITREHVLDGIRGDGAPLYRDSGTVYARESDHWDILFR</sequence>
<reference evidence="3 4" key="1">
    <citation type="submission" date="2017-05" db="EMBL/GenBank/DDBJ databases">
        <title>Biotechnological potential of actinobacteria isolated from South African environments.</title>
        <authorList>
            <person name="Le Roes-Hill M."/>
            <person name="Prins A."/>
            <person name="Durrell K.A."/>
        </authorList>
    </citation>
    <scope>NUCLEOTIDE SEQUENCE [LARGE SCALE GENOMIC DNA]</scope>
    <source>
        <strain evidence="3">M26</strain>
    </source>
</reference>
<dbReference type="RefSeq" id="WP_086579102.1">
    <property type="nucleotide sequence ID" value="NZ_NGFP01000453.1"/>
</dbReference>
<evidence type="ECO:0000256" key="2">
    <source>
        <dbReference type="SAM" id="SignalP"/>
    </source>
</evidence>
<keyword evidence="2" id="KW-0732">Signal</keyword>
<protein>
    <recommendedName>
        <fullName evidence="5">Peptidase M15A C-terminal domain-containing protein</fullName>
    </recommendedName>
</protein>
<evidence type="ECO:0000313" key="3">
    <source>
        <dbReference type="EMBL" id="OUC77558.1"/>
    </source>
</evidence>
<name>A0A243QAB8_9ACTN</name>
<proteinExistence type="predicted"/>
<feature type="signal peptide" evidence="2">
    <location>
        <begin position="1"/>
        <end position="29"/>
    </location>
</feature>
<feature type="compositionally biased region" description="Low complexity" evidence="1">
    <location>
        <begin position="110"/>
        <end position="124"/>
    </location>
</feature>
<evidence type="ECO:0008006" key="5">
    <source>
        <dbReference type="Google" id="ProtNLM"/>
    </source>
</evidence>
<organism evidence="3 4">
    <name type="scientific">Streptosporangium minutum</name>
    <dbReference type="NCBI Taxonomy" id="569862"/>
    <lineage>
        <taxon>Bacteria</taxon>
        <taxon>Bacillati</taxon>
        <taxon>Actinomycetota</taxon>
        <taxon>Actinomycetes</taxon>
        <taxon>Streptosporangiales</taxon>
        <taxon>Streptosporangiaceae</taxon>
        <taxon>Streptosporangium</taxon>
    </lineage>
</organism>
<evidence type="ECO:0000256" key="1">
    <source>
        <dbReference type="SAM" id="MobiDB-lite"/>
    </source>
</evidence>
<evidence type="ECO:0000313" key="4">
    <source>
        <dbReference type="Proteomes" id="UP000194761"/>
    </source>
</evidence>
<dbReference type="AlphaFoldDB" id="A0A243QAB8"/>
<keyword evidence="4" id="KW-1185">Reference proteome</keyword>